<dbReference type="PROSITE" id="PS50244">
    <property type="entry name" value="S5A_REDUCTASE"/>
    <property type="match status" value="1"/>
</dbReference>
<evidence type="ECO:0000256" key="1">
    <source>
        <dbReference type="SAM" id="Phobius"/>
    </source>
</evidence>
<feature type="transmembrane region" description="Helical" evidence="1">
    <location>
        <begin position="199"/>
        <end position="221"/>
    </location>
</feature>
<protein>
    <submittedName>
        <fullName evidence="2">Uncharacterized protein</fullName>
    </submittedName>
</protein>
<evidence type="ECO:0000313" key="3">
    <source>
        <dbReference type="Proteomes" id="UP000192707"/>
    </source>
</evidence>
<dbReference type="PANTHER" id="PTHR32251:SF17">
    <property type="entry name" value="STEROID 5-ALPHA REDUCTASE C-TERMINAL DOMAIN-CONTAINING PROTEIN"/>
    <property type="match status" value="1"/>
</dbReference>
<gene>
    <name evidence="2" type="ORF">BST14_18925</name>
</gene>
<keyword evidence="1" id="KW-1133">Transmembrane helix</keyword>
<keyword evidence="1" id="KW-0472">Membrane</keyword>
<keyword evidence="1" id="KW-0812">Transmembrane</keyword>
<name>A0A1W9ZBY7_MYCAI</name>
<dbReference type="RefSeq" id="WP_158085901.1">
    <property type="nucleotide sequence ID" value="NZ_MVHG01000055.1"/>
</dbReference>
<sequence>MYGFRHGNDLSLIDGYYGFAPLVHVAMTLVLWHDTTPRGLLVTAAVGAWSLGLGYQLSSRWWRVERHRGGDVRYRLTSERIGLGDGAGQLPPGYYCKCYLAVAVPQVLLITILTLPAQLSIMITGVPLGITDGIGLVMIAIGGATEVAANWQLERFKAARRPGQTLMTGLFAWSRHPNYFGNLMVYLGCYVVAISEPALWWTVISPIAILVVLRFVLGVHMTDQLMLEKRRNNAEYLRYVATTPSFVPVPPALRRLAAKAGGRPNDS</sequence>
<feature type="transmembrane region" description="Helical" evidence="1">
    <location>
        <begin position="177"/>
        <end position="193"/>
    </location>
</feature>
<dbReference type="AlphaFoldDB" id="A0A1W9ZBY7"/>
<comment type="caution">
    <text evidence="2">The sequence shown here is derived from an EMBL/GenBank/DDBJ whole genome shotgun (WGS) entry which is preliminary data.</text>
</comment>
<dbReference type="GO" id="GO:0016020">
    <property type="term" value="C:membrane"/>
    <property type="evidence" value="ECO:0007669"/>
    <property type="project" value="TreeGrafter"/>
</dbReference>
<feature type="transmembrane region" description="Helical" evidence="1">
    <location>
        <begin position="133"/>
        <end position="151"/>
    </location>
</feature>
<dbReference type="PANTHER" id="PTHR32251">
    <property type="entry name" value="3-OXO-5-ALPHA-STEROID 4-DEHYDROGENASE"/>
    <property type="match status" value="1"/>
</dbReference>
<dbReference type="InterPro" id="IPR010721">
    <property type="entry name" value="UstE-like"/>
</dbReference>
<feature type="transmembrane region" description="Helical" evidence="1">
    <location>
        <begin position="98"/>
        <end position="121"/>
    </location>
</feature>
<evidence type="ECO:0000313" key="2">
    <source>
        <dbReference type="EMBL" id="ORA11278.1"/>
    </source>
</evidence>
<accession>A0A1W9ZBY7</accession>
<proteinExistence type="predicted"/>
<reference evidence="2 3" key="1">
    <citation type="submission" date="2016-12" db="EMBL/GenBank/DDBJ databases">
        <title>The new phylogeny of genus Mycobacterium.</title>
        <authorList>
            <person name="Tortoli E."/>
            <person name="Trovato A."/>
            <person name="Cirillo D.M."/>
        </authorList>
    </citation>
    <scope>NUCLEOTIDE SEQUENCE [LARGE SCALE GENOMIC DNA]</scope>
    <source>
        <strain evidence="2 3">DSM 45069</strain>
    </source>
</reference>
<dbReference type="Proteomes" id="UP000192707">
    <property type="component" value="Unassembled WGS sequence"/>
</dbReference>
<dbReference type="Pfam" id="PF06966">
    <property type="entry name" value="DUF1295"/>
    <property type="match status" value="1"/>
</dbReference>
<keyword evidence="3" id="KW-1185">Reference proteome</keyword>
<feature type="transmembrane region" description="Helical" evidence="1">
    <location>
        <begin position="12"/>
        <end position="33"/>
    </location>
</feature>
<dbReference type="EMBL" id="MVHG01000055">
    <property type="protein sequence ID" value="ORA11278.1"/>
    <property type="molecule type" value="Genomic_DNA"/>
</dbReference>
<dbReference type="Gene3D" id="1.20.120.1630">
    <property type="match status" value="1"/>
</dbReference>
<dbReference type="OrthoDB" id="9779233at2"/>
<organism evidence="2 3">
    <name type="scientific">Mycobacterium arosiense ATCC BAA-1401 = DSM 45069</name>
    <dbReference type="NCBI Taxonomy" id="1265311"/>
    <lineage>
        <taxon>Bacteria</taxon>
        <taxon>Bacillati</taxon>
        <taxon>Actinomycetota</taxon>
        <taxon>Actinomycetes</taxon>
        <taxon>Mycobacteriales</taxon>
        <taxon>Mycobacteriaceae</taxon>
        <taxon>Mycobacterium</taxon>
        <taxon>Mycobacterium avium complex (MAC)</taxon>
    </lineage>
</organism>